<evidence type="ECO:0000256" key="3">
    <source>
        <dbReference type="SAM" id="SignalP"/>
    </source>
</evidence>
<evidence type="ECO:0000256" key="2">
    <source>
        <dbReference type="SAM" id="Phobius"/>
    </source>
</evidence>
<keyword evidence="3" id="KW-0732">Signal</keyword>
<organism evidence="4 5">
    <name type="scientific">Prymnesium parvum</name>
    <name type="common">Toxic golden alga</name>
    <dbReference type="NCBI Taxonomy" id="97485"/>
    <lineage>
        <taxon>Eukaryota</taxon>
        <taxon>Haptista</taxon>
        <taxon>Haptophyta</taxon>
        <taxon>Prymnesiophyceae</taxon>
        <taxon>Prymnesiales</taxon>
        <taxon>Prymnesiaceae</taxon>
        <taxon>Prymnesium</taxon>
    </lineage>
</organism>
<keyword evidence="2" id="KW-1133">Transmembrane helix</keyword>
<sequence length="313" mass="33331">MLTQTTLPKWPFASAIALTLFLMLRWPSPDAIKFAVSFAEARCRHYHECPTAGRPVCGMGYDAVDVSGCSTTCCPIARPADTCYTSEACGGSCAPGFELIGRPTGHETPAARPCAFFCCTANSSFWINSCSGCPARYTSRRRAGRREPLGHSCWHLCFPVGSPDALGTGHADDPSTEGSVAYLNVHHDPYGLANGLAREPIEGTRIIDPPPQTTRPAAALPASATEERPPSNLSLAPVAVSQAVLSVVLILVLLQLLRYARTNAHAEQSRLATGYAVKTGLPSLHADLPSETTDNNSPMEEKRIVNGQPVGLS</sequence>
<feature type="region of interest" description="Disordered" evidence="1">
    <location>
        <begin position="282"/>
        <end position="313"/>
    </location>
</feature>
<feature type="signal peptide" evidence="3">
    <location>
        <begin position="1"/>
        <end position="31"/>
    </location>
</feature>
<evidence type="ECO:0000256" key="1">
    <source>
        <dbReference type="SAM" id="MobiDB-lite"/>
    </source>
</evidence>
<reference evidence="4 5" key="1">
    <citation type="journal article" date="2024" name="Science">
        <title>Giant polyketide synthase enzymes in the biosynthesis of giant marine polyether toxins.</title>
        <authorList>
            <person name="Fallon T.R."/>
            <person name="Shende V.V."/>
            <person name="Wierzbicki I.H."/>
            <person name="Pendleton A.L."/>
            <person name="Watervoot N.F."/>
            <person name="Auber R.P."/>
            <person name="Gonzalez D.J."/>
            <person name="Wisecaver J.H."/>
            <person name="Moore B.S."/>
        </authorList>
    </citation>
    <scope>NUCLEOTIDE SEQUENCE [LARGE SCALE GENOMIC DNA]</scope>
    <source>
        <strain evidence="4 5">12B1</strain>
    </source>
</reference>
<dbReference type="EMBL" id="JBGBPQ010000016">
    <property type="protein sequence ID" value="KAL1508184.1"/>
    <property type="molecule type" value="Genomic_DNA"/>
</dbReference>
<name>A0AB34IXB1_PRYPA</name>
<feature type="transmembrane region" description="Helical" evidence="2">
    <location>
        <begin position="235"/>
        <end position="257"/>
    </location>
</feature>
<dbReference type="AlphaFoldDB" id="A0AB34IXB1"/>
<comment type="caution">
    <text evidence="4">The sequence shown here is derived from an EMBL/GenBank/DDBJ whole genome shotgun (WGS) entry which is preliminary data.</text>
</comment>
<keyword evidence="2" id="KW-0472">Membrane</keyword>
<evidence type="ECO:0000313" key="4">
    <source>
        <dbReference type="EMBL" id="KAL1508184.1"/>
    </source>
</evidence>
<keyword evidence="5" id="KW-1185">Reference proteome</keyword>
<proteinExistence type="predicted"/>
<protein>
    <submittedName>
        <fullName evidence="4">Uncharacterized protein</fullName>
    </submittedName>
</protein>
<keyword evidence="2" id="KW-0812">Transmembrane</keyword>
<evidence type="ECO:0000313" key="5">
    <source>
        <dbReference type="Proteomes" id="UP001515480"/>
    </source>
</evidence>
<dbReference type="Proteomes" id="UP001515480">
    <property type="component" value="Unassembled WGS sequence"/>
</dbReference>
<feature type="region of interest" description="Disordered" evidence="1">
    <location>
        <begin position="205"/>
        <end position="230"/>
    </location>
</feature>
<accession>A0AB34IXB1</accession>
<feature type="chain" id="PRO_5044217543" evidence="3">
    <location>
        <begin position="32"/>
        <end position="313"/>
    </location>
</feature>
<gene>
    <name evidence="4" type="ORF">AB1Y20_004304</name>
</gene>